<keyword evidence="4" id="KW-1185">Reference proteome</keyword>
<dbReference type="GO" id="GO:0019898">
    <property type="term" value="C:extrinsic component of membrane"/>
    <property type="evidence" value="ECO:0007669"/>
    <property type="project" value="InterPro"/>
</dbReference>
<comment type="caution">
    <text evidence="3">The sequence shown here is derived from an EMBL/GenBank/DDBJ whole genome shotgun (WGS) entry which is preliminary data.</text>
</comment>
<name>A0A830HZC1_9CHLO</name>
<dbReference type="GO" id="GO:0005509">
    <property type="term" value="F:calcium ion binding"/>
    <property type="evidence" value="ECO:0007669"/>
    <property type="project" value="InterPro"/>
</dbReference>
<dbReference type="GO" id="GO:0015979">
    <property type="term" value="P:photosynthesis"/>
    <property type="evidence" value="ECO:0007669"/>
    <property type="project" value="InterPro"/>
</dbReference>
<evidence type="ECO:0000259" key="2">
    <source>
        <dbReference type="Pfam" id="PF01789"/>
    </source>
</evidence>
<proteinExistence type="predicted"/>
<dbReference type="Pfam" id="PF01789">
    <property type="entry name" value="PsbP"/>
    <property type="match status" value="1"/>
</dbReference>
<dbReference type="EMBL" id="BNJQ01000033">
    <property type="protein sequence ID" value="GHP11190.1"/>
    <property type="molecule type" value="Genomic_DNA"/>
</dbReference>
<dbReference type="Proteomes" id="UP000660262">
    <property type="component" value="Unassembled WGS sequence"/>
</dbReference>
<evidence type="ECO:0000256" key="1">
    <source>
        <dbReference type="SAM" id="MobiDB-lite"/>
    </source>
</evidence>
<accession>A0A830HZC1</accession>
<dbReference type="SUPFAM" id="SSF55724">
    <property type="entry name" value="Mog1p/PsbP-like"/>
    <property type="match status" value="1"/>
</dbReference>
<dbReference type="OrthoDB" id="1916780at2759"/>
<dbReference type="AlphaFoldDB" id="A0A830HZC1"/>
<protein>
    <recommendedName>
        <fullName evidence="2">PsbP C-terminal domain-containing protein</fullName>
    </recommendedName>
</protein>
<evidence type="ECO:0000313" key="3">
    <source>
        <dbReference type="EMBL" id="GHP11190.1"/>
    </source>
</evidence>
<feature type="domain" description="PsbP C-terminal" evidence="2">
    <location>
        <begin position="156"/>
        <end position="302"/>
    </location>
</feature>
<dbReference type="GO" id="GO:0009654">
    <property type="term" value="C:photosystem II oxygen evolving complex"/>
    <property type="evidence" value="ECO:0007669"/>
    <property type="project" value="InterPro"/>
</dbReference>
<gene>
    <name evidence="3" type="ORF">PPROV_000992000</name>
</gene>
<feature type="region of interest" description="Disordered" evidence="1">
    <location>
        <begin position="1"/>
        <end position="62"/>
    </location>
</feature>
<dbReference type="InterPro" id="IPR002683">
    <property type="entry name" value="PsbP_C"/>
</dbReference>
<sequence length="308" mass="32476">MSTCSTPLRSAGRSPRGAVRSSGRCARSAPSTRASSVHSDASTQNSGESSHKLPASLNDGGGAGVPLSRRSVLGLGAAAFGASAVVMPGGLVVPPLAWADDEEGGGPAAQPALPFVEPGRPRASVDEFQTVNGFATPPASYGGYGGGAVDGNLVPRYSFLAPKGWKAETITKQQKGYSGVDTLMVDPRDKGNRIYVVTFLREGESNKTFSFTDPTKTLSGLASSDYTLQDAIESADNQDFVKREDDKGRTIYDYDVDSIYGRYLVSMTVDSGRLYALFIKGSAGLFDDNGDQVRTMFEGFKILDADVL</sequence>
<feature type="compositionally biased region" description="Polar residues" evidence="1">
    <location>
        <begin position="29"/>
        <end position="48"/>
    </location>
</feature>
<dbReference type="InterPro" id="IPR016123">
    <property type="entry name" value="Mog1/PsbP_a/b/a-sand"/>
</dbReference>
<organism evidence="3 4">
    <name type="scientific">Pycnococcus provasolii</name>
    <dbReference type="NCBI Taxonomy" id="41880"/>
    <lineage>
        <taxon>Eukaryota</taxon>
        <taxon>Viridiplantae</taxon>
        <taxon>Chlorophyta</taxon>
        <taxon>Pseudoscourfieldiophyceae</taxon>
        <taxon>Pseudoscourfieldiales</taxon>
        <taxon>Pycnococcaceae</taxon>
        <taxon>Pycnococcus</taxon>
    </lineage>
</organism>
<evidence type="ECO:0000313" key="4">
    <source>
        <dbReference type="Proteomes" id="UP000660262"/>
    </source>
</evidence>
<dbReference type="Gene3D" id="3.40.1000.10">
    <property type="entry name" value="Mog1/PsbP, alpha/beta/alpha sandwich"/>
    <property type="match status" value="1"/>
</dbReference>
<reference evidence="3" key="1">
    <citation type="submission" date="2020-10" db="EMBL/GenBank/DDBJ databases">
        <title>Unveiling of a novel bifunctional photoreceptor, Dualchrome1, isolated from a cosmopolitan green alga.</title>
        <authorList>
            <person name="Suzuki S."/>
            <person name="Kawachi M."/>
        </authorList>
    </citation>
    <scope>NUCLEOTIDE SEQUENCE</scope>
    <source>
        <strain evidence="3">NIES 2893</strain>
    </source>
</reference>